<dbReference type="InterPro" id="IPR012373">
    <property type="entry name" value="Ferrdict_sens_TM"/>
</dbReference>
<dbReference type="PANTHER" id="PTHR30273:SF2">
    <property type="entry name" value="PROTEIN FECR"/>
    <property type="match status" value="1"/>
</dbReference>
<keyword evidence="3" id="KW-1185">Reference proteome</keyword>
<dbReference type="Gene3D" id="2.60.120.1440">
    <property type="match status" value="1"/>
</dbReference>
<dbReference type="Proteomes" id="UP000316714">
    <property type="component" value="Unassembled WGS sequence"/>
</dbReference>
<organism evidence="2 3">
    <name type="scientific">Posidoniimonas corsicana</name>
    <dbReference type="NCBI Taxonomy" id="1938618"/>
    <lineage>
        <taxon>Bacteria</taxon>
        <taxon>Pseudomonadati</taxon>
        <taxon>Planctomycetota</taxon>
        <taxon>Planctomycetia</taxon>
        <taxon>Pirellulales</taxon>
        <taxon>Lacipirellulaceae</taxon>
        <taxon>Posidoniimonas</taxon>
    </lineage>
</organism>
<feature type="domain" description="FecR protein" evidence="1">
    <location>
        <begin position="203"/>
        <end position="282"/>
    </location>
</feature>
<evidence type="ECO:0000313" key="3">
    <source>
        <dbReference type="Proteomes" id="UP000316714"/>
    </source>
</evidence>
<proteinExistence type="predicted"/>
<gene>
    <name evidence="2" type="ORF">KOR34_17490</name>
</gene>
<dbReference type="AlphaFoldDB" id="A0A5C5VDX3"/>
<accession>A0A5C5VDX3</accession>
<dbReference type="PANTHER" id="PTHR30273">
    <property type="entry name" value="PERIPLASMIC SIGNAL SENSOR AND SIGMA FACTOR ACTIVATOR FECR-RELATED"/>
    <property type="match status" value="1"/>
</dbReference>
<dbReference type="RefSeq" id="WP_146564017.1">
    <property type="nucleotide sequence ID" value="NZ_SIHJ01000001.1"/>
</dbReference>
<name>A0A5C5VDX3_9BACT</name>
<dbReference type="InterPro" id="IPR006860">
    <property type="entry name" value="FecR"/>
</dbReference>
<dbReference type="EMBL" id="SIHJ01000001">
    <property type="protein sequence ID" value="TWT36804.1"/>
    <property type="molecule type" value="Genomic_DNA"/>
</dbReference>
<dbReference type="GO" id="GO:0016989">
    <property type="term" value="F:sigma factor antagonist activity"/>
    <property type="evidence" value="ECO:0007669"/>
    <property type="project" value="TreeGrafter"/>
</dbReference>
<sequence length="807" mass="86457">MPPAPDHTTPDSLTAAEAHEVHVLCDRLHDGLLSADESARLNEWLGQRPAARSYYLRFVALHRDLLASDGKRRFGEAELLRDLVASDGAPNDTCEASASMLALLNPETPASVRASRRVVGVWQLAAAVLLAMTLSLFWVNGSPDENTVATAPEPTPAPAESVAREVTLSHVSPGVVWRSALETHHTGATLDAGRSIGIAAGEVELTYSSGTKIMLVGPAEFLVEPAGGKLARGGLVASVTEAGHGFTIETPNGKVVDLGTEFGVAVDDFGVSEVNVFKGKVEAFPGGGVSQRGKIELNRGDGLQWSDRDLVKLSADLHRFTSAVLGRDLPHSGAGDGRSLVDRFREGALDTRKWRALGDATTSPVGLRLGSGNSDGRAYLLSASEFDPALGAVTVSCDLRFESPQLVGPASFSILTRSVDERGVAAAPWGDVLASCTRCSFESDPDSAGGLLRTGVKLESNREVNSISWSGFSPPVPGVWYRVRVRDDGVNVTFTVSPRDAPADGETVTFRSLFRGKANHVAVEGPSTGAVLVDRVEISQEPATAPIATYGDLISLVLSEPRLRRQETLLLDRLAPPDAELIVRDGFDDGAINQSRWATLEAATAVEGGVRLGRPNEDGHIDTWKQRPYLLTRRALDPRDGALTILGRIRFADNFLSGYGASFAVMTRADRQRGQGPGWEHSVLQRGVRMNFWPAAVNLEHTLEVHEKPTVNSVSLLATHGVEVDPNARSYVFRVEDDGRRVALTVVDPLRPGEAMTVASDSAYESHEGAVAFESCWGSPVLLDDVRIYQSRPATPPLPADSDRGER</sequence>
<evidence type="ECO:0000259" key="1">
    <source>
        <dbReference type="Pfam" id="PF04773"/>
    </source>
</evidence>
<evidence type="ECO:0000313" key="2">
    <source>
        <dbReference type="EMBL" id="TWT36804.1"/>
    </source>
</evidence>
<reference evidence="2 3" key="1">
    <citation type="submission" date="2019-02" db="EMBL/GenBank/DDBJ databases">
        <title>Deep-cultivation of Planctomycetes and their phenomic and genomic characterization uncovers novel biology.</title>
        <authorList>
            <person name="Wiegand S."/>
            <person name="Jogler M."/>
            <person name="Boedeker C."/>
            <person name="Pinto D."/>
            <person name="Vollmers J."/>
            <person name="Rivas-Marin E."/>
            <person name="Kohn T."/>
            <person name="Peeters S.H."/>
            <person name="Heuer A."/>
            <person name="Rast P."/>
            <person name="Oberbeckmann S."/>
            <person name="Bunk B."/>
            <person name="Jeske O."/>
            <person name="Meyerdierks A."/>
            <person name="Storesund J.E."/>
            <person name="Kallscheuer N."/>
            <person name="Luecker S."/>
            <person name="Lage O.M."/>
            <person name="Pohl T."/>
            <person name="Merkel B.J."/>
            <person name="Hornburger P."/>
            <person name="Mueller R.-W."/>
            <person name="Bruemmer F."/>
            <person name="Labrenz M."/>
            <person name="Spormann A.M."/>
            <person name="Op Den Camp H."/>
            <person name="Overmann J."/>
            <person name="Amann R."/>
            <person name="Jetten M.S.M."/>
            <person name="Mascher T."/>
            <person name="Medema M.H."/>
            <person name="Devos D.P."/>
            <person name="Kaster A.-K."/>
            <person name="Ovreas L."/>
            <person name="Rohde M."/>
            <person name="Galperin M.Y."/>
            <person name="Jogler C."/>
        </authorList>
    </citation>
    <scope>NUCLEOTIDE SEQUENCE [LARGE SCALE GENOMIC DNA]</scope>
    <source>
        <strain evidence="2 3">KOR34</strain>
    </source>
</reference>
<protein>
    <submittedName>
        <fullName evidence="2">FecR protein</fullName>
    </submittedName>
</protein>
<comment type="caution">
    <text evidence="2">The sequence shown here is derived from an EMBL/GenBank/DDBJ whole genome shotgun (WGS) entry which is preliminary data.</text>
</comment>
<dbReference type="OrthoDB" id="225885at2"/>
<dbReference type="Pfam" id="PF04773">
    <property type="entry name" value="FecR"/>
    <property type="match status" value="1"/>
</dbReference>